<dbReference type="PANTHER" id="PTHR43351:SF2">
    <property type="entry name" value="L(+)-TARTRATE DEHYDRATASE SUBUNIT BETA-RELATED"/>
    <property type="match status" value="1"/>
</dbReference>
<keyword evidence="3" id="KW-0479">Metal-binding</keyword>
<gene>
    <name evidence="8" type="primary">fumA</name>
    <name evidence="8" type="ORF">SCFA_120016</name>
</gene>
<keyword evidence="5" id="KW-0411">Iron-sulfur</keyword>
<dbReference type="NCBIfam" id="TIGR00722">
    <property type="entry name" value="ttdA_fumA_fumB"/>
    <property type="match status" value="1"/>
</dbReference>
<keyword evidence="2" id="KW-0004">4Fe-4S</keyword>
<comment type="similarity">
    <text evidence="1">Belongs to the class-I fumarase family.</text>
</comment>
<evidence type="ECO:0000256" key="2">
    <source>
        <dbReference type="ARBA" id="ARBA00022485"/>
    </source>
</evidence>
<reference evidence="8" key="1">
    <citation type="submission" date="2019-03" db="EMBL/GenBank/DDBJ databases">
        <authorList>
            <person name="Hao L."/>
        </authorList>
    </citation>
    <scope>NUCLEOTIDE SEQUENCE</scope>
</reference>
<dbReference type="GO" id="GO:0004333">
    <property type="term" value="F:fumarate hydratase activity"/>
    <property type="evidence" value="ECO:0007669"/>
    <property type="project" value="UniProtKB-EC"/>
</dbReference>
<evidence type="ECO:0000313" key="8">
    <source>
        <dbReference type="EMBL" id="VFU11932.1"/>
    </source>
</evidence>
<name>A0A485LVQ5_9ZZZZ</name>
<proteinExistence type="inferred from homology"/>
<dbReference type="GO" id="GO:0051539">
    <property type="term" value="F:4 iron, 4 sulfur cluster binding"/>
    <property type="evidence" value="ECO:0007669"/>
    <property type="project" value="UniProtKB-KW"/>
</dbReference>
<protein>
    <submittedName>
        <fullName evidence="8">Fumarate hydratase</fullName>
        <ecNumber evidence="8">4.2.1.2</ecNumber>
    </submittedName>
</protein>
<evidence type="ECO:0000256" key="5">
    <source>
        <dbReference type="ARBA" id="ARBA00023014"/>
    </source>
</evidence>
<evidence type="ECO:0000256" key="3">
    <source>
        <dbReference type="ARBA" id="ARBA00022723"/>
    </source>
</evidence>
<accession>A0A485LVQ5</accession>
<dbReference type="EMBL" id="CAADRM010000024">
    <property type="protein sequence ID" value="VFU11932.1"/>
    <property type="molecule type" value="Genomic_DNA"/>
</dbReference>
<evidence type="ECO:0000256" key="6">
    <source>
        <dbReference type="ARBA" id="ARBA00023239"/>
    </source>
</evidence>
<dbReference type="InterPro" id="IPR004646">
    <property type="entry name" value="Fe-S_hydro-lyase_TtdA-typ_cat"/>
</dbReference>
<dbReference type="GO" id="GO:0046872">
    <property type="term" value="F:metal ion binding"/>
    <property type="evidence" value="ECO:0007669"/>
    <property type="project" value="UniProtKB-KW"/>
</dbReference>
<sequence length="293" mass="31467">MINQTHLLSSVTELMEKACTMLPDDVHAALSQAFEREPEGSVARGTLETILQSARLSREHGLPICQDTGVPLVIVRTVPGPVMFAVESAVREALRRLTEKGILRQNCVDPLTGRNTGDNIGEHVPQVHFLPAHEATSIGVMFKGGGSENMSAQYALPHAGLGADRNLDGVRKCVLDAVFQAQGKGCSPGILGVCIGGDRASGHLIAKETLFRRLDEPNPSPVLAKLEETIVEQANSLGIGPMGLGGRTTLLGARFAAAGRHPACYFVTVSYSCWATRRARIELDDEGRISRWL</sequence>
<dbReference type="PANTHER" id="PTHR43351">
    <property type="entry name" value="L(+)-TARTRATE DEHYDRATASE SUBUNIT BETA"/>
    <property type="match status" value="1"/>
</dbReference>
<keyword evidence="4" id="KW-0408">Iron</keyword>
<evidence type="ECO:0000259" key="7">
    <source>
        <dbReference type="Pfam" id="PF05681"/>
    </source>
</evidence>
<dbReference type="EC" id="4.2.1.2" evidence="8"/>
<evidence type="ECO:0000256" key="4">
    <source>
        <dbReference type="ARBA" id="ARBA00023004"/>
    </source>
</evidence>
<dbReference type="AlphaFoldDB" id="A0A485LVQ5"/>
<keyword evidence="6 8" id="KW-0456">Lyase</keyword>
<evidence type="ECO:0000256" key="1">
    <source>
        <dbReference type="ARBA" id="ARBA00008876"/>
    </source>
</evidence>
<feature type="domain" description="Fe-S hydro-lyase tartrate dehydratase alpha-type catalytic" evidence="7">
    <location>
        <begin position="10"/>
        <end position="281"/>
    </location>
</feature>
<organism evidence="8">
    <name type="scientific">anaerobic digester metagenome</name>
    <dbReference type="NCBI Taxonomy" id="1263854"/>
    <lineage>
        <taxon>unclassified sequences</taxon>
        <taxon>metagenomes</taxon>
        <taxon>ecological metagenomes</taxon>
    </lineage>
</organism>
<dbReference type="Pfam" id="PF05681">
    <property type="entry name" value="Fumerase"/>
    <property type="match status" value="1"/>
</dbReference>